<evidence type="ECO:0000256" key="4">
    <source>
        <dbReference type="ARBA" id="ARBA00022989"/>
    </source>
</evidence>
<keyword evidence="2 8" id="KW-0813">Transport</keyword>
<evidence type="ECO:0000256" key="7">
    <source>
        <dbReference type="ARBA" id="ARBA00023303"/>
    </source>
</evidence>
<feature type="transmembrane region" description="Helical" evidence="10">
    <location>
        <begin position="171"/>
        <end position="193"/>
    </location>
</feature>
<protein>
    <submittedName>
        <fullName evidence="12">Voltage-gated potassium channel protein</fullName>
    </submittedName>
</protein>
<evidence type="ECO:0000256" key="2">
    <source>
        <dbReference type="ARBA" id="ARBA00022448"/>
    </source>
</evidence>
<gene>
    <name evidence="12" type="ORF">PsYK624_025720</name>
</gene>
<feature type="transmembrane region" description="Helical" evidence="10">
    <location>
        <begin position="712"/>
        <end position="734"/>
    </location>
</feature>
<dbReference type="PANTHER" id="PTHR11003:SF342">
    <property type="entry name" value="OUTWARD-RECTIFIER POTASSIUM CHANNEL TOK1"/>
    <property type="match status" value="1"/>
</dbReference>
<feature type="compositionally biased region" description="Basic and acidic residues" evidence="9">
    <location>
        <begin position="601"/>
        <end position="619"/>
    </location>
</feature>
<accession>A0A9P3G1P7</accession>
<feature type="domain" description="Potassium channel" evidence="11">
    <location>
        <begin position="723"/>
        <end position="794"/>
    </location>
</feature>
<name>A0A9P3G1P7_9APHY</name>
<dbReference type="Pfam" id="PF07885">
    <property type="entry name" value="Ion_trans_2"/>
    <property type="match status" value="2"/>
</dbReference>
<keyword evidence="6 10" id="KW-0472">Membrane</keyword>
<feature type="transmembrane region" description="Helical" evidence="10">
    <location>
        <begin position="240"/>
        <end position="260"/>
    </location>
</feature>
<dbReference type="SUPFAM" id="SSF81324">
    <property type="entry name" value="Voltage-gated potassium channels"/>
    <property type="match status" value="2"/>
</dbReference>
<comment type="similarity">
    <text evidence="8">Belongs to the two pore domain potassium channel (TC 1.A.1.8) family.</text>
</comment>
<dbReference type="GO" id="GO:0022841">
    <property type="term" value="F:potassium ion leak channel activity"/>
    <property type="evidence" value="ECO:0007669"/>
    <property type="project" value="TreeGrafter"/>
</dbReference>
<evidence type="ECO:0000256" key="10">
    <source>
        <dbReference type="SAM" id="Phobius"/>
    </source>
</evidence>
<keyword evidence="7 8" id="KW-0407">Ion channel</keyword>
<evidence type="ECO:0000256" key="9">
    <source>
        <dbReference type="SAM" id="MobiDB-lite"/>
    </source>
</evidence>
<comment type="subcellular location">
    <subcellularLocation>
        <location evidence="1">Membrane</location>
        <topology evidence="1">Multi-pass membrane protein</topology>
    </subcellularLocation>
</comment>
<evidence type="ECO:0000313" key="12">
    <source>
        <dbReference type="EMBL" id="GJE86492.1"/>
    </source>
</evidence>
<dbReference type="InterPro" id="IPR013099">
    <property type="entry name" value="K_chnl_dom"/>
</dbReference>
<dbReference type="InterPro" id="IPR003280">
    <property type="entry name" value="2pore_dom_K_chnl"/>
</dbReference>
<reference evidence="12 13" key="1">
    <citation type="submission" date="2021-08" db="EMBL/GenBank/DDBJ databases">
        <title>Draft Genome Sequence of Phanerochaete sordida strain YK-624.</title>
        <authorList>
            <person name="Mori T."/>
            <person name="Dohra H."/>
            <person name="Suzuki T."/>
            <person name="Kawagishi H."/>
            <person name="Hirai H."/>
        </authorList>
    </citation>
    <scope>NUCLEOTIDE SEQUENCE [LARGE SCALE GENOMIC DNA]</scope>
    <source>
        <strain evidence="12 13">YK-624</strain>
    </source>
</reference>
<proteinExistence type="inferred from homology"/>
<dbReference type="GO" id="GO:0030322">
    <property type="term" value="P:stabilization of membrane potential"/>
    <property type="evidence" value="ECO:0007669"/>
    <property type="project" value="TreeGrafter"/>
</dbReference>
<dbReference type="AlphaFoldDB" id="A0A9P3G1P7"/>
<dbReference type="EMBL" id="BPQB01000004">
    <property type="protein sequence ID" value="GJE86492.1"/>
    <property type="molecule type" value="Genomic_DNA"/>
</dbReference>
<feature type="region of interest" description="Disordered" evidence="9">
    <location>
        <begin position="963"/>
        <end position="999"/>
    </location>
</feature>
<feature type="transmembrane region" description="Helical" evidence="10">
    <location>
        <begin position="336"/>
        <end position="355"/>
    </location>
</feature>
<dbReference type="GO" id="GO:0015271">
    <property type="term" value="F:outward rectifier potassium channel activity"/>
    <property type="evidence" value="ECO:0007669"/>
    <property type="project" value="TreeGrafter"/>
</dbReference>
<feature type="region of interest" description="Disordered" evidence="9">
    <location>
        <begin position="17"/>
        <end position="71"/>
    </location>
</feature>
<dbReference type="GO" id="GO:0005886">
    <property type="term" value="C:plasma membrane"/>
    <property type="evidence" value="ECO:0007669"/>
    <property type="project" value="TreeGrafter"/>
</dbReference>
<feature type="domain" description="Potassium channel" evidence="11">
    <location>
        <begin position="288"/>
        <end position="359"/>
    </location>
</feature>
<evidence type="ECO:0000313" key="13">
    <source>
        <dbReference type="Proteomes" id="UP000703269"/>
    </source>
</evidence>
<dbReference type="PRINTS" id="PR01333">
    <property type="entry name" value="2POREKCHANEL"/>
</dbReference>
<dbReference type="PANTHER" id="PTHR11003">
    <property type="entry name" value="POTASSIUM CHANNEL, SUBFAMILY K"/>
    <property type="match status" value="1"/>
</dbReference>
<evidence type="ECO:0000256" key="6">
    <source>
        <dbReference type="ARBA" id="ARBA00023136"/>
    </source>
</evidence>
<evidence type="ECO:0000259" key="11">
    <source>
        <dbReference type="Pfam" id="PF07885"/>
    </source>
</evidence>
<feature type="transmembrane region" description="Helical" evidence="10">
    <location>
        <begin position="281"/>
        <end position="299"/>
    </location>
</feature>
<feature type="compositionally biased region" description="Basic and acidic residues" evidence="9">
    <location>
        <begin position="630"/>
        <end position="651"/>
    </location>
</feature>
<dbReference type="Gene3D" id="1.10.287.70">
    <property type="match status" value="2"/>
</dbReference>
<evidence type="ECO:0000256" key="8">
    <source>
        <dbReference type="RuleBase" id="RU003857"/>
    </source>
</evidence>
<feature type="compositionally biased region" description="Acidic residues" evidence="9">
    <location>
        <begin position="46"/>
        <end position="61"/>
    </location>
</feature>
<evidence type="ECO:0000256" key="5">
    <source>
        <dbReference type="ARBA" id="ARBA00023065"/>
    </source>
</evidence>
<feature type="region of interest" description="Disordered" evidence="9">
    <location>
        <begin position="571"/>
        <end position="664"/>
    </location>
</feature>
<feature type="region of interest" description="Disordered" evidence="9">
    <location>
        <begin position="493"/>
        <end position="520"/>
    </location>
</feature>
<sequence length="999" mass="112607">MGLPVILSALHLSSVIQPRRRQRDPEEGIQEKDGRDETENGHTDAGDLETNADDDVDDDSYDPLNDPSRRLHRLGSATEDTFFSSTINRSLTNATSVSTKRPWYTKVRDYVFPPEESASALEKFVPNYRWTPIISGVVVPFALLLEIPGLTEHWYIRTEAGQVVDRKSNSAILDVALGFSMACGLFANICLILRFLEIRVKTVTILTMSFLTLHDLINIVTVTVFGVQHRFDDGFTYGQSFWMTVCSTIASTITNVTIITDYYQTAEFARSGSGLTRRQRALVIIVMLLLVYIAFGALVNSFLLSLNFIDALYFTVVTIETIGFGDITPINTGSRVFTCFYMAFGILLVGIAVAMTRETVLEGLELGYRKRLRNLQLRRREARRFRHWEARWRRAIVWRLKAAGKPIWVPDGQAPHEEVRFVGLTGDRDGAGEVHWMRRWLNAIGLERLSAARAHRKHVRGHPRGKHLNLDALNPQQLEAAALEAGVPLEMFLSPPRGRPEAELERQHSNASSERSARRGEARRRLFWYHRHPDTDGWPTYPQTPTHAQVGRMSAMVTKFAMAVTGTHIHMLGHSPETHPSQQMQAEADRDAAPNQDPVFFDEKRPHDGQAEHFEERSDPQNSEAGPEESNGHAEKAQTDSDTERREDANGKVHTGGAKDPQIPAKGLVVPGSLHPNVPGWAKDLATGRNTKMDILYENLKEDLEAEENKAYYAKLSVAWTLFLLFWLVGSAIFSATEGWTYGDTMYFCFLAFTTTGYGDFAPVTPAGRSVFVVWALMGVATMTILISVIEDAMSSRYKSVLHSKTFDAAVKKFREHENQQTEALARKTTPRAPRAHQSTASLLEAAKRADDAARQELEKLPTEIIRRVRAFHDQMQFFVNSGTTVAEEAVAQEAQSQSRIPKQLRKLLDEIAELEDIGERAKREILEDDDSRNTLLMLSIERTLRRLINSAETSLAALAERDSLNAEKEHHVQKEHGFRDDDEPMQDKPTQDIEQTDH</sequence>
<dbReference type="OrthoDB" id="297496at2759"/>
<feature type="transmembrane region" description="Helical" evidence="10">
    <location>
        <begin position="770"/>
        <end position="790"/>
    </location>
</feature>
<comment type="caution">
    <text evidence="12">The sequence shown here is derived from an EMBL/GenBank/DDBJ whole genome shotgun (WGS) entry which is preliminary data.</text>
</comment>
<keyword evidence="5 8" id="KW-0406">Ion transport</keyword>
<keyword evidence="4 10" id="KW-1133">Transmembrane helix</keyword>
<feature type="compositionally biased region" description="Basic and acidic residues" evidence="9">
    <location>
        <begin position="23"/>
        <end position="45"/>
    </location>
</feature>
<keyword evidence="3 8" id="KW-0812">Transmembrane</keyword>
<dbReference type="Proteomes" id="UP000703269">
    <property type="component" value="Unassembled WGS sequence"/>
</dbReference>
<keyword evidence="13" id="KW-1185">Reference proteome</keyword>
<evidence type="ECO:0000256" key="3">
    <source>
        <dbReference type="ARBA" id="ARBA00022692"/>
    </source>
</evidence>
<feature type="compositionally biased region" description="Basic and acidic residues" evidence="9">
    <location>
        <begin position="498"/>
        <end position="508"/>
    </location>
</feature>
<organism evidence="12 13">
    <name type="scientific">Phanerochaete sordida</name>
    <dbReference type="NCBI Taxonomy" id="48140"/>
    <lineage>
        <taxon>Eukaryota</taxon>
        <taxon>Fungi</taxon>
        <taxon>Dikarya</taxon>
        <taxon>Basidiomycota</taxon>
        <taxon>Agaricomycotina</taxon>
        <taxon>Agaricomycetes</taxon>
        <taxon>Polyporales</taxon>
        <taxon>Phanerochaetaceae</taxon>
        <taxon>Phanerochaete</taxon>
    </lineage>
</organism>
<feature type="transmembrane region" description="Helical" evidence="10">
    <location>
        <begin position="205"/>
        <end position="228"/>
    </location>
</feature>
<evidence type="ECO:0000256" key="1">
    <source>
        <dbReference type="ARBA" id="ARBA00004141"/>
    </source>
</evidence>